<comment type="caution">
    <text evidence="1">The sequence shown here is derived from an EMBL/GenBank/DDBJ whole genome shotgun (WGS) entry which is preliminary data.</text>
</comment>
<dbReference type="Pfam" id="PF07309">
    <property type="entry name" value="FlaF"/>
    <property type="match status" value="1"/>
</dbReference>
<dbReference type="GO" id="GO:0044781">
    <property type="term" value="P:bacterial-type flagellum organization"/>
    <property type="evidence" value="ECO:0007669"/>
    <property type="project" value="InterPro"/>
</dbReference>
<dbReference type="OrthoDB" id="9808944at2"/>
<dbReference type="RefSeq" id="WP_111348900.1">
    <property type="nucleotide sequence ID" value="NZ_JAIWKD010000007.1"/>
</dbReference>
<organism evidence="1 2">
    <name type="scientific">Acuticoccus sediminis</name>
    <dbReference type="NCBI Taxonomy" id="2184697"/>
    <lineage>
        <taxon>Bacteria</taxon>
        <taxon>Pseudomonadati</taxon>
        <taxon>Pseudomonadota</taxon>
        <taxon>Alphaproteobacteria</taxon>
        <taxon>Hyphomicrobiales</taxon>
        <taxon>Amorphaceae</taxon>
        <taxon>Acuticoccus</taxon>
    </lineage>
</organism>
<dbReference type="InterPro" id="IPR010845">
    <property type="entry name" value="FlaF"/>
</dbReference>
<keyword evidence="1" id="KW-0969">Cilium</keyword>
<keyword evidence="1" id="KW-0282">Flagellum</keyword>
<name>A0A8B2NPM5_9HYPH</name>
<evidence type="ECO:0000313" key="2">
    <source>
        <dbReference type="Proteomes" id="UP000249590"/>
    </source>
</evidence>
<keyword evidence="1" id="KW-0966">Cell projection</keyword>
<dbReference type="EMBL" id="QHHQ01000004">
    <property type="protein sequence ID" value="RAI00219.1"/>
    <property type="molecule type" value="Genomic_DNA"/>
</dbReference>
<protein>
    <submittedName>
        <fullName evidence="1">Flagellar biosynthesis regulator FlhF</fullName>
    </submittedName>
</protein>
<dbReference type="Proteomes" id="UP000249590">
    <property type="component" value="Unassembled WGS sequence"/>
</dbReference>
<sequence>MTASIYADVTMGSSAVGREQECEAFDIGIALMEAARAEPDSFDRTRDAARHVQTLWGFLIKDLSQPANDLSEELKANLISIGLWVIRETDAILGGHKSDWTPVIDINRTVREGLAT</sequence>
<accession>A0A8B2NPM5</accession>
<keyword evidence="2" id="KW-1185">Reference proteome</keyword>
<dbReference type="NCBIfam" id="NF009434">
    <property type="entry name" value="PRK12793.1"/>
    <property type="match status" value="1"/>
</dbReference>
<dbReference type="AlphaFoldDB" id="A0A8B2NPM5"/>
<gene>
    <name evidence="1" type="ORF">DLJ53_21170</name>
</gene>
<reference evidence="1 2" key="1">
    <citation type="submission" date="2018-05" db="EMBL/GenBank/DDBJ databases">
        <title>Acuticoccus sediminis sp. nov., isolated from deep-sea sediment of Indian Ocean.</title>
        <authorList>
            <person name="Liu X."/>
            <person name="Lai Q."/>
            <person name="Du Y."/>
            <person name="Sun F."/>
            <person name="Zhang X."/>
            <person name="Wang S."/>
            <person name="Shao Z."/>
        </authorList>
    </citation>
    <scope>NUCLEOTIDE SEQUENCE [LARGE SCALE GENOMIC DNA]</scope>
    <source>
        <strain evidence="1 2">PTG4-2</strain>
    </source>
</reference>
<evidence type="ECO:0000313" key="1">
    <source>
        <dbReference type="EMBL" id="RAI00219.1"/>
    </source>
</evidence>
<proteinExistence type="predicted"/>